<comment type="caution">
    <text evidence="1">The sequence shown here is derived from an EMBL/GenBank/DDBJ whole genome shotgun (WGS) entry which is preliminary data.</text>
</comment>
<evidence type="ECO:0008006" key="2">
    <source>
        <dbReference type="Google" id="ProtNLM"/>
    </source>
</evidence>
<dbReference type="EMBL" id="DAAUQX010000102">
    <property type="protein sequence ID" value="HAF2131154.1"/>
    <property type="molecule type" value="Genomic_DNA"/>
</dbReference>
<dbReference type="AlphaFoldDB" id="A0A743P561"/>
<name>A0A743P561_SALER</name>
<organism evidence="1">
    <name type="scientific">Salmonella enterica</name>
    <name type="common">Salmonella choleraesuis</name>
    <dbReference type="NCBI Taxonomy" id="28901"/>
    <lineage>
        <taxon>Bacteria</taxon>
        <taxon>Pseudomonadati</taxon>
        <taxon>Pseudomonadota</taxon>
        <taxon>Gammaproteobacteria</taxon>
        <taxon>Enterobacterales</taxon>
        <taxon>Enterobacteriaceae</taxon>
        <taxon>Salmonella</taxon>
    </lineage>
</organism>
<reference evidence="1" key="2">
    <citation type="submission" date="2020-02" db="EMBL/GenBank/DDBJ databases">
        <authorList>
            <consortium name="NCBI Pathogen Detection Project"/>
        </authorList>
    </citation>
    <scope>NUCLEOTIDE SEQUENCE</scope>
    <source>
        <strain evidence="1">MA.CK_00/00001968</strain>
    </source>
</reference>
<accession>A0A743P561</accession>
<proteinExistence type="predicted"/>
<gene>
    <name evidence="1" type="ORF">G9F27_005508</name>
</gene>
<reference evidence="1" key="1">
    <citation type="journal article" date="2018" name="Genome Biol.">
        <title>SKESA: strategic k-mer extension for scrupulous assemblies.</title>
        <authorList>
            <person name="Souvorov A."/>
            <person name="Agarwala R."/>
            <person name="Lipman D.J."/>
        </authorList>
    </citation>
    <scope>NUCLEOTIDE SEQUENCE</scope>
    <source>
        <strain evidence="1">MA.CK_00/00001968</strain>
    </source>
</reference>
<sequence>MLEYALQRGSNILQHVDSVENGLKCNCVCPGCGDSLVAKNNGISDTRHHFSHYSKDESSNCSMTQLHIVSQDFFLKSQPLFLPPVSFQYKGKTLSQSELLVNVHKGNLEARVDSYIADVLLDTDIGSIVIEVFVTHENEAEKTVYYQHNKISSIEFDLSSYINRDIEDALSDLKANKVPYKWLYEWCRDKLVDEHENFLEQEKKRIEKQRIRSAKDTARKFIKGNYILLPNFTQEFECLIDGYTYRDEFTIYSLSKQSVDSVIQVKMTEELVILRAVLGNSHIWVVLLLKDFLPKEIEGLDGSVIIRTPAISENNHAIWKWLKYPKLERRIERARQNFLKESKAKANKVRKTNEAVKKATANSKLYIFSKGNFFKRDYFRWSQWMVQNRLFKSDLVRKNPKLPQLLTYIRSYPCLWPFDSWDILTLSLLAEIVDKNPKYTKIFYNTLFNELIEHTGLHKDFINIEQCITPQFVVTDKKSLVLRSEIIEAALRPYEIAGVIRLLDSGCKRLGSLMEAIDLNQMKSV</sequence>
<protein>
    <recommendedName>
        <fullName evidence="2">Competence protein CoiA-like family protein</fullName>
    </recommendedName>
</protein>
<evidence type="ECO:0000313" key="1">
    <source>
        <dbReference type="EMBL" id="HAF2131154.1"/>
    </source>
</evidence>